<reference evidence="14" key="1">
    <citation type="submission" date="2009-05" db="EMBL/GenBank/DDBJ databases">
        <title>Whole mitochondrial genome sequences in Cypriniformes.</title>
        <authorList>
            <person name="Miya M."/>
        </authorList>
    </citation>
    <scope>NUCLEOTIDE SEQUENCE</scope>
    <source>
        <strain evidence="14">CBM ZF 11518</strain>
    </source>
</reference>
<dbReference type="RefSeq" id="YP_009311216.1">
    <property type="nucleotide sequence ID" value="NC_031543.1"/>
</dbReference>
<keyword evidence="13 14" id="KW-0496">Mitochondrion</keyword>
<comment type="catalytic activity">
    <reaction evidence="11 13">
        <text>a ubiquinone + NADH + 5 H(+)(in) = a ubiquinol + NAD(+) + 4 H(+)(out)</text>
        <dbReference type="Rhea" id="RHEA:29091"/>
        <dbReference type="Rhea" id="RHEA-COMP:9565"/>
        <dbReference type="Rhea" id="RHEA-COMP:9566"/>
        <dbReference type="ChEBI" id="CHEBI:15378"/>
        <dbReference type="ChEBI" id="CHEBI:16389"/>
        <dbReference type="ChEBI" id="CHEBI:17976"/>
        <dbReference type="ChEBI" id="CHEBI:57540"/>
        <dbReference type="ChEBI" id="CHEBI:57945"/>
        <dbReference type="EC" id="7.1.1.2"/>
    </reaction>
</comment>
<evidence type="ECO:0000256" key="7">
    <source>
        <dbReference type="ARBA" id="ARBA00022982"/>
    </source>
</evidence>
<evidence type="ECO:0000256" key="13">
    <source>
        <dbReference type="RuleBase" id="RU000473"/>
    </source>
</evidence>
<evidence type="ECO:0000256" key="10">
    <source>
        <dbReference type="ARBA" id="ARBA00023136"/>
    </source>
</evidence>
<dbReference type="PROSITE" id="PS00667">
    <property type="entry name" value="COMPLEX1_ND1_1"/>
    <property type="match status" value="1"/>
</dbReference>
<keyword evidence="5" id="KW-0813">Transport</keyword>
<geneLocation type="mitochondrion" evidence="14"/>
<dbReference type="CTD" id="4535"/>
<dbReference type="Pfam" id="PF00146">
    <property type="entry name" value="NADHdh"/>
    <property type="match status" value="1"/>
</dbReference>
<dbReference type="PROSITE" id="PS00668">
    <property type="entry name" value="COMPLEX1_ND1_2"/>
    <property type="match status" value="1"/>
</dbReference>
<gene>
    <name evidence="14" type="primary">ND1</name>
</gene>
<dbReference type="InterPro" id="IPR018086">
    <property type="entry name" value="NADH_UbQ_OxRdtase_su1_CS"/>
</dbReference>
<comment type="subcellular location">
    <subcellularLocation>
        <location evidence="1">Membrane</location>
        <topology evidence="1">Multi-pass membrane protein</topology>
    </subcellularLocation>
    <subcellularLocation>
        <location evidence="12">Mitochondrion inner membrane</location>
        <topology evidence="12">Multi-pass membrane protein</topology>
    </subcellularLocation>
</comment>
<dbReference type="HAMAP" id="MF_01350">
    <property type="entry name" value="NDH1_NuoH"/>
    <property type="match status" value="1"/>
</dbReference>
<dbReference type="PANTHER" id="PTHR11432:SF3">
    <property type="entry name" value="NADH-UBIQUINONE OXIDOREDUCTASE CHAIN 1"/>
    <property type="match status" value="1"/>
</dbReference>
<keyword evidence="10" id="KW-0472">Membrane</keyword>
<dbReference type="GO" id="GO:0005743">
    <property type="term" value="C:mitochondrial inner membrane"/>
    <property type="evidence" value="ECO:0007669"/>
    <property type="project" value="UniProtKB-SubCell"/>
</dbReference>
<keyword evidence="5" id="KW-0679">Respiratory chain</keyword>
<dbReference type="EMBL" id="AP011225">
    <property type="protein sequence ID" value="BAV69937.1"/>
    <property type="molecule type" value="Genomic_DNA"/>
</dbReference>
<dbReference type="GeneID" id="29993002"/>
<dbReference type="GO" id="GO:0003954">
    <property type="term" value="F:NADH dehydrogenase activity"/>
    <property type="evidence" value="ECO:0007669"/>
    <property type="project" value="TreeGrafter"/>
</dbReference>
<evidence type="ECO:0000256" key="2">
    <source>
        <dbReference type="ARBA" id="ARBA00010535"/>
    </source>
</evidence>
<comment type="similarity">
    <text evidence="2 12">Belongs to the complex I subunit 1 family.</text>
</comment>
<evidence type="ECO:0000256" key="6">
    <source>
        <dbReference type="ARBA" id="ARBA00022692"/>
    </source>
</evidence>
<evidence type="ECO:0000256" key="9">
    <source>
        <dbReference type="ARBA" id="ARBA00023027"/>
    </source>
</evidence>
<evidence type="ECO:0000313" key="14">
    <source>
        <dbReference type="EMBL" id="BAV69937.1"/>
    </source>
</evidence>
<evidence type="ECO:0000256" key="3">
    <source>
        <dbReference type="ARBA" id="ARBA00012944"/>
    </source>
</evidence>
<organism evidence="14">
    <name type="scientific">Psilorhynchus pseudecheneis</name>
    <dbReference type="NCBI Taxonomy" id="643329"/>
    <lineage>
        <taxon>Eukaryota</taxon>
        <taxon>Metazoa</taxon>
        <taxon>Chordata</taxon>
        <taxon>Craniata</taxon>
        <taxon>Vertebrata</taxon>
        <taxon>Euteleostomi</taxon>
        <taxon>Actinopterygii</taxon>
        <taxon>Neopterygii</taxon>
        <taxon>Teleostei</taxon>
        <taxon>Ostariophysi</taxon>
        <taxon>Cypriniformes</taxon>
        <taxon>Psilorhynchidae</taxon>
        <taxon>Psilorhynchus</taxon>
    </lineage>
</organism>
<evidence type="ECO:0000256" key="12">
    <source>
        <dbReference type="RuleBase" id="RU000471"/>
    </source>
</evidence>
<keyword evidence="8" id="KW-1133">Transmembrane helix</keyword>
<dbReference type="InterPro" id="IPR001694">
    <property type="entry name" value="NADH_UbQ_OxRdtase_su1/FPO"/>
</dbReference>
<evidence type="ECO:0000256" key="4">
    <source>
        <dbReference type="ARBA" id="ARBA00021009"/>
    </source>
</evidence>
<accession>A0A1E1FHF8</accession>
<name>A0A1E1FHF8_9TELE</name>
<sequence>MLNILIVHLINPLAYIVPVLLAVAFLTLLERKVLGYMQLRKGPNVVGPYGLLQPIADGVKLFIKEPVRPSTSSPFLFLATPMLALTLALILWAPIPMPHPVTDLNLGILFILALSSLAVYSILGSGWASNSKYALIGALRAVAQTISYEVSLGLILLSVIIFSGGYTLQTFNTTQEGVWLLIPAWPLAAMWYISTLAETNRAPFDLTEGESELVSGFNVEYAGGPFALFFLAEYSNILLMNTLSAVLFMGASHTPSIPELTTINLMMKAALLSILFLWVRASYPRFRYDQLMHLVWKSFLPLTLAFVLWHTALPIAMAGLPPQL</sequence>
<keyword evidence="6 12" id="KW-0812">Transmembrane</keyword>
<evidence type="ECO:0000256" key="5">
    <source>
        <dbReference type="ARBA" id="ARBA00022660"/>
    </source>
</evidence>
<keyword evidence="13" id="KW-0830">Ubiquinone</keyword>
<keyword evidence="9 12" id="KW-0520">NAD</keyword>
<evidence type="ECO:0000256" key="11">
    <source>
        <dbReference type="ARBA" id="ARBA00049551"/>
    </source>
</evidence>
<proteinExistence type="inferred from homology"/>
<dbReference type="AlphaFoldDB" id="A0A1E1FHF8"/>
<dbReference type="PANTHER" id="PTHR11432">
    <property type="entry name" value="NADH DEHYDROGENASE SUBUNIT 1"/>
    <property type="match status" value="1"/>
</dbReference>
<dbReference type="GO" id="GO:0008137">
    <property type="term" value="F:NADH dehydrogenase (ubiquinone) activity"/>
    <property type="evidence" value="ECO:0007669"/>
    <property type="project" value="UniProtKB-EC"/>
</dbReference>
<protein>
    <recommendedName>
        <fullName evidence="4 13">NADH-ubiquinone oxidoreductase chain 1</fullName>
        <ecNumber evidence="3 13">7.1.1.2</ecNumber>
    </recommendedName>
</protein>
<dbReference type="EC" id="7.1.1.2" evidence="3 13"/>
<evidence type="ECO:0000256" key="8">
    <source>
        <dbReference type="ARBA" id="ARBA00022989"/>
    </source>
</evidence>
<dbReference type="GO" id="GO:0009060">
    <property type="term" value="P:aerobic respiration"/>
    <property type="evidence" value="ECO:0007669"/>
    <property type="project" value="TreeGrafter"/>
</dbReference>
<keyword evidence="7" id="KW-0249">Electron transport</keyword>
<evidence type="ECO:0000256" key="1">
    <source>
        <dbReference type="ARBA" id="ARBA00004141"/>
    </source>
</evidence>